<dbReference type="GeneID" id="116550186"/>
<proteinExistence type="predicted"/>
<evidence type="ECO:0000313" key="3">
    <source>
        <dbReference type="RefSeq" id="XP_032131894.1"/>
    </source>
</evidence>
<keyword evidence="2" id="KW-1185">Reference proteome</keyword>
<organism evidence="2 3">
    <name type="scientific">Sapajus apella</name>
    <name type="common">Brown-capped capuchin</name>
    <name type="synonym">Cebus apella</name>
    <dbReference type="NCBI Taxonomy" id="9515"/>
    <lineage>
        <taxon>Eukaryota</taxon>
        <taxon>Metazoa</taxon>
        <taxon>Chordata</taxon>
        <taxon>Craniata</taxon>
        <taxon>Vertebrata</taxon>
        <taxon>Euteleostomi</taxon>
        <taxon>Mammalia</taxon>
        <taxon>Eutheria</taxon>
        <taxon>Euarchontoglires</taxon>
        <taxon>Primates</taxon>
        <taxon>Haplorrhini</taxon>
        <taxon>Platyrrhini</taxon>
        <taxon>Cebidae</taxon>
        <taxon>Cebinae</taxon>
        <taxon>Sapajus</taxon>
    </lineage>
</organism>
<dbReference type="RefSeq" id="XP_032131894.1">
    <property type="nucleotide sequence ID" value="XM_032276003.1"/>
</dbReference>
<feature type="region of interest" description="Disordered" evidence="1">
    <location>
        <begin position="102"/>
        <end position="132"/>
    </location>
</feature>
<accession>A0A6J3HQM9</accession>
<evidence type="ECO:0000256" key="1">
    <source>
        <dbReference type="SAM" id="MobiDB-lite"/>
    </source>
</evidence>
<gene>
    <name evidence="3" type="primary">LOC116550186</name>
</gene>
<name>A0A6J3HQM9_SAPAP</name>
<feature type="region of interest" description="Disordered" evidence="1">
    <location>
        <begin position="1"/>
        <end position="69"/>
    </location>
</feature>
<dbReference type="AlphaFoldDB" id="A0A6J3HQM9"/>
<reference evidence="3" key="1">
    <citation type="submission" date="2025-08" db="UniProtKB">
        <authorList>
            <consortium name="RefSeq"/>
        </authorList>
    </citation>
    <scope>IDENTIFICATION</scope>
    <source>
        <tissue evidence="3">Blood</tissue>
    </source>
</reference>
<dbReference type="Proteomes" id="UP000504640">
    <property type="component" value="Unplaced"/>
</dbReference>
<sequence>MGSGGSRLANYGARAQPAPCAQPPRKGPAVLDLLLRQEGGDLGPGTAGQWQRAGAAGSDTRCFPASPEVTGPQVGWEAVLWPSGAAARGAGVQFPSGLRALSYESGSEGAGNTGFQGSDPAPQGGEPSHPLP</sequence>
<protein>
    <submittedName>
        <fullName evidence="3">Uncharacterized protein LOC116550186</fullName>
    </submittedName>
</protein>
<evidence type="ECO:0000313" key="2">
    <source>
        <dbReference type="Proteomes" id="UP000504640"/>
    </source>
</evidence>